<proteinExistence type="predicted"/>
<comment type="caution">
    <text evidence="2">The sequence shown here is derived from an EMBL/GenBank/DDBJ whole genome shotgun (WGS) entry which is preliminary data.</text>
</comment>
<dbReference type="EMBL" id="CALSGD010001444">
    <property type="protein sequence ID" value="CAH6791806.1"/>
    <property type="molecule type" value="Genomic_DNA"/>
</dbReference>
<sequence length="24" mass="2530">MSLPARESGQRSCQTSVPPCPQGI</sequence>
<dbReference type="Proteomes" id="UP001152836">
    <property type="component" value="Unassembled WGS sequence"/>
</dbReference>
<accession>A0AAU9ZI23</accession>
<organism evidence="2 3">
    <name type="scientific">Phodopus roborovskii</name>
    <name type="common">Roborovski's desert hamster</name>
    <name type="synonym">Cricetulus roborovskii</name>
    <dbReference type="NCBI Taxonomy" id="109678"/>
    <lineage>
        <taxon>Eukaryota</taxon>
        <taxon>Metazoa</taxon>
        <taxon>Chordata</taxon>
        <taxon>Craniata</taxon>
        <taxon>Vertebrata</taxon>
        <taxon>Euteleostomi</taxon>
        <taxon>Mammalia</taxon>
        <taxon>Eutheria</taxon>
        <taxon>Euarchontoglires</taxon>
        <taxon>Glires</taxon>
        <taxon>Rodentia</taxon>
        <taxon>Myomorpha</taxon>
        <taxon>Muroidea</taxon>
        <taxon>Cricetidae</taxon>
        <taxon>Cricetinae</taxon>
        <taxon>Phodopus</taxon>
    </lineage>
</organism>
<evidence type="ECO:0000313" key="2">
    <source>
        <dbReference type="EMBL" id="CAH6791806.1"/>
    </source>
</evidence>
<evidence type="ECO:0000313" key="3">
    <source>
        <dbReference type="Proteomes" id="UP001152836"/>
    </source>
</evidence>
<reference evidence="2" key="1">
    <citation type="submission" date="2022-06" db="EMBL/GenBank/DDBJ databases">
        <authorList>
            <person name="Andreotti S."/>
            <person name="Wyler E."/>
        </authorList>
    </citation>
    <scope>NUCLEOTIDE SEQUENCE</scope>
</reference>
<keyword evidence="3" id="KW-1185">Reference proteome</keyword>
<gene>
    <name evidence="2" type="primary">A630095N17Rik</name>
    <name evidence="2" type="ORF">PHOROB_LOCUS8878</name>
</gene>
<dbReference type="AlphaFoldDB" id="A0AAU9ZI23"/>
<name>A0AAU9ZI23_PHORO</name>
<evidence type="ECO:0000256" key="1">
    <source>
        <dbReference type="SAM" id="MobiDB-lite"/>
    </source>
</evidence>
<feature type="region of interest" description="Disordered" evidence="1">
    <location>
        <begin position="1"/>
        <end position="24"/>
    </location>
</feature>
<protein>
    <submittedName>
        <fullName evidence="2">A630095N17Rik protein</fullName>
    </submittedName>
</protein>